<dbReference type="STRING" id="29655.A0A0K9PKK9"/>
<name>A0A0K9PKK9_ZOSMR</name>
<evidence type="ECO:0000313" key="9">
    <source>
        <dbReference type="Proteomes" id="UP000036987"/>
    </source>
</evidence>
<evidence type="ECO:0000259" key="7">
    <source>
        <dbReference type="PROSITE" id="PS50845"/>
    </source>
</evidence>
<gene>
    <name evidence="8" type="ORF">ZOSMA_22G00560</name>
</gene>
<dbReference type="InterPro" id="IPR002225">
    <property type="entry name" value="3Beta_OHSteriod_DH/Estase"/>
</dbReference>
<keyword evidence="5 6" id="KW-0472">Membrane</keyword>
<evidence type="ECO:0000256" key="2">
    <source>
        <dbReference type="ARBA" id="ARBA00022692"/>
    </source>
</evidence>
<accession>A0A0K9PKK9</accession>
<dbReference type="InterPro" id="IPR045064">
    <property type="entry name" value="Reticulon-like"/>
</dbReference>
<dbReference type="Gene3D" id="3.40.50.720">
    <property type="entry name" value="NAD(P)-binding Rossmann-like Domain"/>
    <property type="match status" value="1"/>
</dbReference>
<comment type="subcellular location">
    <subcellularLocation>
        <location evidence="1 6">Endoplasmic reticulum membrane</location>
        <topology evidence="1 6">Multi-pass membrane protein</topology>
    </subcellularLocation>
</comment>
<sequence>MAVGERENETFPPSGDGNVCTVVGRRNDPLVNSLILMLLKTKEWDVRLADLTKKDGLGDLGENWSEVKIVGTDLMVRSQVFEAIRGSSAVFLMDLSEPLVYDSYDCYVSIVQGTKNVVNICKECKVKRLIYNSSADVVFDGLHEIHNGNESLPYPYKFEDTLIDFKAQSESIVLIANGSDGLLTCALRPSNTFGPKDMHFIKFLVNKAQTGAFKFIIGSGEPLADFTYVDNVSYAHILAEKALCSKESSVAGKPFFITNLEPMKIWEFIALTLHGLGYQRPYIHLPTKLALFFVMIMDWLCRELCWERNARSSFFTISMIHALSRTRTFDCSKAKNILGYLPIVSLKEGISLTIDSFSDLANKTLISKDRDISIPSKAEKFLGSREVAEILLWRDEKKTFSYIVGLFFLYYWFLLSGRTWITSVAKLLQLVMIILFIYGRLPSSVFNFHIGKLSPSYFYISETSVKNIIKPIANLWNQGVYILRSIAQGRDGRLFLKVCGSLYLLTLFLRFSLNTLTGLGLVTVFTIFIVYEQHETEVDRLVSISSVAGTKLWNKANGKLPEVLTKYIREF</sequence>
<dbReference type="Pfam" id="PF01073">
    <property type="entry name" value="3Beta_HSD"/>
    <property type="match status" value="1"/>
</dbReference>
<feature type="transmembrane region" description="Helical" evidence="6">
    <location>
        <begin position="502"/>
        <end position="531"/>
    </location>
</feature>
<comment type="caution">
    <text evidence="8">The sequence shown here is derived from an EMBL/GenBank/DDBJ whole genome shotgun (WGS) entry which is preliminary data.</text>
</comment>
<evidence type="ECO:0000256" key="6">
    <source>
        <dbReference type="RuleBase" id="RU363132"/>
    </source>
</evidence>
<dbReference type="GO" id="GO:0009617">
    <property type="term" value="P:response to bacterium"/>
    <property type="evidence" value="ECO:0007669"/>
    <property type="project" value="InterPro"/>
</dbReference>
<evidence type="ECO:0000256" key="3">
    <source>
        <dbReference type="ARBA" id="ARBA00022824"/>
    </source>
</evidence>
<protein>
    <recommendedName>
        <fullName evidence="6">Reticulon-like protein</fullName>
    </recommendedName>
</protein>
<dbReference type="OrthoDB" id="10058185at2759"/>
<evidence type="ECO:0000313" key="8">
    <source>
        <dbReference type="EMBL" id="KMZ68767.1"/>
    </source>
</evidence>
<dbReference type="GO" id="GO:0006694">
    <property type="term" value="P:steroid biosynthetic process"/>
    <property type="evidence" value="ECO:0007669"/>
    <property type="project" value="InterPro"/>
</dbReference>
<dbReference type="PROSITE" id="PS50845">
    <property type="entry name" value="RETICULON"/>
    <property type="match status" value="1"/>
</dbReference>
<feature type="domain" description="Reticulon" evidence="7">
    <location>
        <begin position="387"/>
        <end position="571"/>
    </location>
</feature>
<evidence type="ECO:0000256" key="1">
    <source>
        <dbReference type="ARBA" id="ARBA00004477"/>
    </source>
</evidence>
<feature type="transmembrane region" description="Helical" evidence="6">
    <location>
        <begin position="399"/>
        <end position="414"/>
    </location>
</feature>
<dbReference type="InterPro" id="IPR036291">
    <property type="entry name" value="NAD(P)-bd_dom_sf"/>
</dbReference>
<dbReference type="OMA" id="DFTYSEN"/>
<dbReference type="GO" id="GO:0016616">
    <property type="term" value="F:oxidoreductase activity, acting on the CH-OH group of donors, NAD or NADP as acceptor"/>
    <property type="evidence" value="ECO:0000318"/>
    <property type="project" value="GO_Central"/>
</dbReference>
<dbReference type="PANTHER" id="PTHR10994">
    <property type="entry name" value="RETICULON"/>
    <property type="match status" value="1"/>
</dbReference>
<keyword evidence="2 6" id="KW-0812">Transmembrane</keyword>
<reference evidence="9" key="1">
    <citation type="journal article" date="2016" name="Nature">
        <title>The genome of the seagrass Zostera marina reveals angiosperm adaptation to the sea.</title>
        <authorList>
            <person name="Olsen J.L."/>
            <person name="Rouze P."/>
            <person name="Verhelst B."/>
            <person name="Lin Y.-C."/>
            <person name="Bayer T."/>
            <person name="Collen J."/>
            <person name="Dattolo E."/>
            <person name="De Paoli E."/>
            <person name="Dittami S."/>
            <person name="Maumus F."/>
            <person name="Michel G."/>
            <person name="Kersting A."/>
            <person name="Lauritano C."/>
            <person name="Lohaus R."/>
            <person name="Toepel M."/>
            <person name="Tonon T."/>
            <person name="Vanneste K."/>
            <person name="Amirebrahimi M."/>
            <person name="Brakel J."/>
            <person name="Bostroem C."/>
            <person name="Chovatia M."/>
            <person name="Grimwood J."/>
            <person name="Jenkins J.W."/>
            <person name="Jueterbock A."/>
            <person name="Mraz A."/>
            <person name="Stam W.T."/>
            <person name="Tice H."/>
            <person name="Bornberg-Bauer E."/>
            <person name="Green P.J."/>
            <person name="Pearson G.A."/>
            <person name="Procaccini G."/>
            <person name="Duarte C.M."/>
            <person name="Schmutz J."/>
            <person name="Reusch T.B.H."/>
            <person name="Van de Peer Y."/>
        </authorList>
    </citation>
    <scope>NUCLEOTIDE SEQUENCE [LARGE SCALE GENOMIC DNA]</scope>
    <source>
        <strain evidence="9">cv. Finnish</strain>
    </source>
</reference>
<dbReference type="AlphaFoldDB" id="A0A0K9PKK9"/>
<dbReference type="Pfam" id="PF02453">
    <property type="entry name" value="Reticulon"/>
    <property type="match status" value="1"/>
</dbReference>
<keyword evidence="4 6" id="KW-1133">Transmembrane helix</keyword>
<dbReference type="EMBL" id="LFYR01000811">
    <property type="protein sequence ID" value="KMZ68767.1"/>
    <property type="molecule type" value="Genomic_DNA"/>
</dbReference>
<dbReference type="PANTHER" id="PTHR10994:SF193">
    <property type="entry name" value="RETICULON-LIKE PROTEIN"/>
    <property type="match status" value="1"/>
</dbReference>
<keyword evidence="9" id="KW-1185">Reference proteome</keyword>
<organism evidence="8 9">
    <name type="scientific">Zostera marina</name>
    <name type="common">Eelgrass</name>
    <dbReference type="NCBI Taxonomy" id="29655"/>
    <lineage>
        <taxon>Eukaryota</taxon>
        <taxon>Viridiplantae</taxon>
        <taxon>Streptophyta</taxon>
        <taxon>Embryophyta</taxon>
        <taxon>Tracheophyta</taxon>
        <taxon>Spermatophyta</taxon>
        <taxon>Magnoliopsida</taxon>
        <taxon>Liliopsida</taxon>
        <taxon>Zosteraceae</taxon>
        <taxon>Zostera</taxon>
    </lineage>
</organism>
<keyword evidence="3 6" id="KW-0256">Endoplasmic reticulum</keyword>
<proteinExistence type="predicted"/>
<dbReference type="GO" id="GO:0005789">
    <property type="term" value="C:endoplasmic reticulum membrane"/>
    <property type="evidence" value="ECO:0007669"/>
    <property type="project" value="UniProtKB-SubCell"/>
</dbReference>
<dbReference type="InterPro" id="IPR003388">
    <property type="entry name" value="Reticulon"/>
</dbReference>
<evidence type="ECO:0000256" key="4">
    <source>
        <dbReference type="ARBA" id="ARBA00022989"/>
    </source>
</evidence>
<evidence type="ECO:0000256" key="5">
    <source>
        <dbReference type="ARBA" id="ARBA00023136"/>
    </source>
</evidence>
<dbReference type="SUPFAM" id="SSF51735">
    <property type="entry name" value="NAD(P)-binding Rossmann-fold domains"/>
    <property type="match status" value="1"/>
</dbReference>
<dbReference type="Proteomes" id="UP000036987">
    <property type="component" value="Unassembled WGS sequence"/>
</dbReference>